<dbReference type="EMBL" id="JBHRVD010000001">
    <property type="protein sequence ID" value="MFC3326060.1"/>
    <property type="molecule type" value="Genomic_DNA"/>
</dbReference>
<gene>
    <name evidence="3" type="ORF">ACFOJ9_30510</name>
</gene>
<evidence type="ECO:0000256" key="1">
    <source>
        <dbReference type="SAM" id="MobiDB-lite"/>
    </source>
</evidence>
<keyword evidence="4" id="KW-1185">Reference proteome</keyword>
<evidence type="ECO:0000313" key="3">
    <source>
        <dbReference type="EMBL" id="MFC3326060.1"/>
    </source>
</evidence>
<protein>
    <submittedName>
        <fullName evidence="3">HEPN domain-containing protein</fullName>
    </submittedName>
</protein>
<accession>A0ABV7MWN2</accession>
<sequence>MKPHVRFPGSPPHPADLPIDPVRRPEEYSNVLTDWVKRAPSWMDARSRYTNSLRTQVFDIDRLVGSANMFDILPSSAMPKDVELSKDLIAARDQTKHLFSKLPDSAERSSILNALGRLGRSALKHKVRWRAAPIIEALGGKFPDLNWVLDEAVNCRNHYVHGTPSKVDYASNFQDSAGFFTKSLEFVFAASDLIEAGWDIKAWAARSSSLTHPFFEYKHSYKANLAAAKALLERSRTAMPTPARCRPLGRSRRPDRWRPWCMRGAATALLSYAPPPALLCRCCLDEMVPRWNPVERLGLRGWKAWEVGDRFM</sequence>
<dbReference type="RefSeq" id="WP_378984603.1">
    <property type="nucleotide sequence ID" value="NZ_JBHRVD010000001.1"/>
</dbReference>
<proteinExistence type="predicted"/>
<reference evidence="4" key="1">
    <citation type="journal article" date="2019" name="Int. J. Syst. Evol. Microbiol.">
        <title>The Global Catalogue of Microorganisms (GCM) 10K type strain sequencing project: providing services to taxonomists for standard genome sequencing and annotation.</title>
        <authorList>
            <consortium name="The Broad Institute Genomics Platform"/>
            <consortium name="The Broad Institute Genome Sequencing Center for Infectious Disease"/>
            <person name="Wu L."/>
            <person name="Ma J."/>
        </authorList>
    </citation>
    <scope>NUCLEOTIDE SEQUENCE [LARGE SCALE GENOMIC DNA]</scope>
    <source>
        <strain evidence="4">ICMP 19515</strain>
    </source>
</reference>
<name>A0ABV7MWN2_9HYPH</name>
<organism evidence="3 4">
    <name type="scientific">Mesorhizobium cantuariense</name>
    <dbReference type="NCBI Taxonomy" id="1300275"/>
    <lineage>
        <taxon>Bacteria</taxon>
        <taxon>Pseudomonadati</taxon>
        <taxon>Pseudomonadota</taxon>
        <taxon>Alphaproteobacteria</taxon>
        <taxon>Hyphomicrobiales</taxon>
        <taxon>Phyllobacteriaceae</taxon>
        <taxon>Mesorhizobium</taxon>
    </lineage>
</organism>
<comment type="caution">
    <text evidence="3">The sequence shown here is derived from an EMBL/GenBank/DDBJ whole genome shotgun (WGS) entry which is preliminary data.</text>
</comment>
<evidence type="ECO:0000313" key="4">
    <source>
        <dbReference type="Proteomes" id="UP001595648"/>
    </source>
</evidence>
<dbReference type="Pfam" id="PF18739">
    <property type="entry name" value="HEPN_Apea"/>
    <property type="match status" value="1"/>
</dbReference>
<dbReference type="InterPro" id="IPR041229">
    <property type="entry name" value="HEPN_Apea"/>
</dbReference>
<feature type="domain" description="Apea-like HEPN" evidence="2">
    <location>
        <begin position="67"/>
        <end position="199"/>
    </location>
</feature>
<evidence type="ECO:0000259" key="2">
    <source>
        <dbReference type="Pfam" id="PF18739"/>
    </source>
</evidence>
<feature type="region of interest" description="Disordered" evidence="1">
    <location>
        <begin position="1"/>
        <end position="22"/>
    </location>
</feature>
<dbReference type="Proteomes" id="UP001595648">
    <property type="component" value="Unassembled WGS sequence"/>
</dbReference>